<gene>
    <name evidence="2" type="ORF">C1H46_040450</name>
</gene>
<accession>A0A540KIG7</accession>
<dbReference type="InterPro" id="IPR028015">
    <property type="entry name" value="CCDC84-like"/>
</dbReference>
<dbReference type="STRING" id="106549.A0A540KIG7"/>
<evidence type="ECO:0000256" key="1">
    <source>
        <dbReference type="SAM" id="MobiDB-lite"/>
    </source>
</evidence>
<reference evidence="2 3" key="1">
    <citation type="journal article" date="2019" name="G3 (Bethesda)">
        <title>Sequencing of a Wild Apple (Malus baccata) Genome Unravels the Differences Between Cultivated and Wild Apple Species Regarding Disease Resistance and Cold Tolerance.</title>
        <authorList>
            <person name="Chen X."/>
        </authorList>
    </citation>
    <scope>NUCLEOTIDE SEQUENCE [LARGE SCALE GENOMIC DNA]</scope>
    <source>
        <strain evidence="3">cv. Shandingzi</strain>
        <tissue evidence="2">Leaves</tissue>
    </source>
</reference>
<dbReference type="Proteomes" id="UP000315295">
    <property type="component" value="Unassembled WGS sequence"/>
</dbReference>
<dbReference type="PANTHER" id="PTHR31198:SF1">
    <property type="entry name" value="CENTROSOMAL AT-AC SPLICING FACTOR"/>
    <property type="match status" value="1"/>
</dbReference>
<evidence type="ECO:0000313" key="2">
    <source>
        <dbReference type="EMBL" id="TQD74016.1"/>
    </source>
</evidence>
<name>A0A540KIG7_MALBA</name>
<comment type="caution">
    <text evidence="2">The sequence shown here is derived from an EMBL/GenBank/DDBJ whole genome shotgun (WGS) entry which is preliminary data.</text>
</comment>
<proteinExistence type="predicted"/>
<evidence type="ECO:0008006" key="4">
    <source>
        <dbReference type="Google" id="ProtNLM"/>
    </source>
</evidence>
<sequence length="457" mass="51634">MQEKRKEITKKKKKKKYEFEYCVVCKLNHDQGPSHRYIPNHTKSLSAFLSRFQSKLADVRFFLKNPSPLRPEHASCNRLWCVFCDSDIGELDSSFASGNAINHLATAEHLKNLKHFLWKYGGGMDRIDAFRISENELAKWEKKCNSLKLEAVPCGEGSREPTFGPSNDIHTELKYGIIDTSENNSNSCFSHGVIPLPYHTNENQVSHSGLPQVTNVGCFPQDVANASYHGGIRYGTNSINSNGLTVSRSTQHPLVSNGRKFSADGYFDNERIREGSQHGRMTKGQSSSPADHPDAQCMHNLSNETSILRNCSKTRFQNLTQISSLGPKEASGNVRTGAPPPWLQADEEIQFSVPLKPVSGSLISLSNKLEKSKKLNPNRVGAAWAERRKREMEMEKRGEIVMSDCDANWLPNFGRVWQSGSRKESRKEFELEKHKLPKVEIQLNMPIKIQPYISKRM</sequence>
<dbReference type="Pfam" id="PF14968">
    <property type="entry name" value="CCDC84"/>
    <property type="match status" value="1"/>
</dbReference>
<dbReference type="AlphaFoldDB" id="A0A540KIG7"/>
<keyword evidence="3" id="KW-1185">Reference proteome</keyword>
<feature type="region of interest" description="Disordered" evidence="1">
    <location>
        <begin position="275"/>
        <end position="294"/>
    </location>
</feature>
<dbReference type="EMBL" id="VIEB01001227">
    <property type="protein sequence ID" value="TQD74016.1"/>
    <property type="molecule type" value="Genomic_DNA"/>
</dbReference>
<evidence type="ECO:0000313" key="3">
    <source>
        <dbReference type="Proteomes" id="UP000315295"/>
    </source>
</evidence>
<protein>
    <recommendedName>
        <fullName evidence="4">TITAN-like protein</fullName>
    </recommendedName>
</protein>
<organism evidence="2 3">
    <name type="scientific">Malus baccata</name>
    <name type="common">Siberian crab apple</name>
    <name type="synonym">Pyrus baccata</name>
    <dbReference type="NCBI Taxonomy" id="106549"/>
    <lineage>
        <taxon>Eukaryota</taxon>
        <taxon>Viridiplantae</taxon>
        <taxon>Streptophyta</taxon>
        <taxon>Embryophyta</taxon>
        <taxon>Tracheophyta</taxon>
        <taxon>Spermatophyta</taxon>
        <taxon>Magnoliopsida</taxon>
        <taxon>eudicotyledons</taxon>
        <taxon>Gunneridae</taxon>
        <taxon>Pentapetalae</taxon>
        <taxon>rosids</taxon>
        <taxon>fabids</taxon>
        <taxon>Rosales</taxon>
        <taxon>Rosaceae</taxon>
        <taxon>Amygdaloideae</taxon>
        <taxon>Maleae</taxon>
        <taxon>Malus</taxon>
    </lineage>
</organism>
<dbReference type="PANTHER" id="PTHR31198">
    <property type="entry name" value="COILED-COIL DOMAIN-CONTAINING PROTEIN 84"/>
    <property type="match status" value="1"/>
</dbReference>